<keyword evidence="8 13" id="KW-0653">Protein transport</keyword>
<evidence type="ECO:0000256" key="14">
    <source>
        <dbReference type="PROSITE-ProRule" id="PRU00221"/>
    </source>
</evidence>
<dbReference type="Pfam" id="PF00400">
    <property type="entry name" value="WD40"/>
    <property type="match status" value="6"/>
</dbReference>
<feature type="domain" description="COPA/B second beta-propeller" evidence="16">
    <location>
        <begin position="318"/>
        <end position="579"/>
    </location>
</feature>
<protein>
    <recommendedName>
        <fullName evidence="13">Coatomer subunit beta'</fullName>
    </recommendedName>
</protein>
<keyword evidence="3 13" id="KW-0813">Transport</keyword>
<dbReference type="GO" id="GO:0005198">
    <property type="term" value="F:structural molecule activity"/>
    <property type="evidence" value="ECO:0007669"/>
    <property type="project" value="UniProtKB-UniRule"/>
</dbReference>
<evidence type="ECO:0000256" key="4">
    <source>
        <dbReference type="ARBA" id="ARBA00022490"/>
    </source>
</evidence>
<evidence type="ECO:0000256" key="5">
    <source>
        <dbReference type="ARBA" id="ARBA00022574"/>
    </source>
</evidence>
<dbReference type="GO" id="GO:0030126">
    <property type="term" value="C:COPI vesicle coat"/>
    <property type="evidence" value="ECO:0007669"/>
    <property type="project" value="TreeGrafter"/>
</dbReference>
<dbReference type="InterPro" id="IPR036322">
    <property type="entry name" value="WD40_repeat_dom_sf"/>
</dbReference>
<dbReference type="CDD" id="cd22947">
    <property type="entry name" value="Coatomer_WDAD_beta-like"/>
    <property type="match status" value="1"/>
</dbReference>
<keyword evidence="5 14" id="KW-0853">WD repeat</keyword>
<feature type="repeat" description="WD" evidence="14">
    <location>
        <begin position="136"/>
        <end position="178"/>
    </location>
</feature>
<dbReference type="PANTHER" id="PTHR19876">
    <property type="entry name" value="COATOMER"/>
    <property type="match status" value="1"/>
</dbReference>
<keyword evidence="4 13" id="KW-0963">Cytoplasm</keyword>
<dbReference type="PIRSF" id="PIRSF005567">
    <property type="entry name" value="Coatomer_beta'_subunit"/>
    <property type="match status" value="1"/>
</dbReference>
<sequence>MLLDINRKLFQRSDRVKAVDFHPTEPWLIAALYNGSVIIYNHETSAPVKTFEVAEVPVRCVRFIPRKNWFIAGSDDFQLRVFNYNTHEKITAFEAHPDYIRCLAVHPTLSIVLTGCDDMTIKAWDWDKQWKCIRTFEGHTHYIMNLAFNPKDTNTFASSCLDRTVKMWSLGTSTPNFTLEAHEKGVNFVDFYPGSDKPYLVTSSDDRTIKVWDYLSKSCVQTMEGHTNNVSFVKFHPNLPLLISGSEDGNIKIWNSGTYRLENTLSYALERAWCISIRPNANDVAFGFDEGLVVIKLGRDEPTFSMDPSGKLIYTRNTEVLSANLQAIQDVDTPEGQRLPVSVRELGTTEIFATSLQHSPNGRFVTVVGDGEYIIYTALAWRNKAFGNGSSFAWAGDSNTYAVLEGRTKLKVYKNFKERGGAGMKGAGSWPIDGLHGGTLLGARGSGFVVFWDWESGEIVRRIDVDAKSLSWSGTGSLCAITSEDSFYILRFDRDAYVQAVEAGEDLGDEGVEAAFDVIAEISENVKTCKWIGDCFIYTNAANRLSYLIGSEAQVVTHFDNPMYLLGYIPAHNRVYLGDKDVKVYGYALSLNLIEYQSAILRDDMETAEEILPSIPKEQLGKVARFLESRDLKELALKVAVDPDHRFDLALQLDDLDTALEILHSIPEEEAETKWKSVGDRALAVWRFDLARQCFEKAGDLNSLMLLLLSIGDRDGLTKLASRAEEKGQNNLAFAVRLQLGDAHGCVDLLVKTDRAPEAALFARTYAPSLVPKAVDSWRSTLDSAKRKKLAASIASPAENPELFSEGWEDALQKEQGSSVTINGHDGSIPTPAEETVVH</sequence>
<dbReference type="SUPFAM" id="SSF50978">
    <property type="entry name" value="WD40 repeat-like"/>
    <property type="match status" value="2"/>
</dbReference>
<evidence type="ECO:0000256" key="3">
    <source>
        <dbReference type="ARBA" id="ARBA00022448"/>
    </source>
</evidence>
<feature type="domain" description="COPA/B TPR" evidence="17">
    <location>
        <begin position="596"/>
        <end position="779"/>
    </location>
</feature>
<feature type="repeat" description="WD" evidence="14">
    <location>
        <begin position="93"/>
        <end position="125"/>
    </location>
</feature>
<evidence type="ECO:0000256" key="15">
    <source>
        <dbReference type="SAM" id="MobiDB-lite"/>
    </source>
</evidence>
<dbReference type="InParanoid" id="A0A0H2RV13"/>
<dbReference type="GO" id="GO:0006886">
    <property type="term" value="P:intracellular protein transport"/>
    <property type="evidence" value="ECO:0007669"/>
    <property type="project" value="UniProtKB-UniRule"/>
</dbReference>
<comment type="function">
    <text evidence="12 13">The coatomer is a cytosolic protein complex that binds to dilysine motifs and reversibly associates with Golgi non-clathrin-coated vesicles, which further mediate biosynthetic protein transport from the ER, via the Golgi up to the trans Golgi network. Coatomer complex is required for budding from Golgi membranes, and is essential for the retrograde Golgi-to-ER transport of dilysine-tagged proteins.</text>
</comment>
<dbReference type="AlphaFoldDB" id="A0A0H2RV13"/>
<dbReference type="InterPro" id="IPR006692">
    <property type="entry name" value="Beta-prop_COPA/B_2nd"/>
</dbReference>
<comment type="subcellular location">
    <subcellularLocation>
        <location evidence="1 13">Cytoplasmic vesicle</location>
        <location evidence="1 13">COPI-coated vesicle membrane</location>
        <topology evidence="1 13">Peripheral membrane protein</topology>
        <orientation evidence="1 13">Cytoplasmic side</orientation>
    </subcellularLocation>
    <subcellularLocation>
        <location evidence="13">Golgi apparatus membrane</location>
        <topology evidence="13">Peripheral membrane protein</topology>
        <orientation evidence="13">Cytoplasmic side</orientation>
    </subcellularLocation>
    <text evidence="13">The coatomer is cytoplasmic or polymerized on the cytoplasmic side of the Golgi, as well as on the vesicles/buds originating from it.</text>
</comment>
<evidence type="ECO:0000256" key="9">
    <source>
        <dbReference type="ARBA" id="ARBA00023034"/>
    </source>
</evidence>
<dbReference type="Gene3D" id="2.130.10.10">
    <property type="entry name" value="YVTN repeat-like/Quinoprotein amine dehydrogenase"/>
    <property type="match status" value="1"/>
</dbReference>
<evidence type="ECO:0000259" key="17">
    <source>
        <dbReference type="Pfam" id="PF23953"/>
    </source>
</evidence>
<evidence type="ECO:0000256" key="6">
    <source>
        <dbReference type="ARBA" id="ARBA00022737"/>
    </source>
</evidence>
<dbReference type="GO" id="GO:0006890">
    <property type="term" value="P:retrograde vesicle-mediated transport, Golgi to endoplasmic reticulum"/>
    <property type="evidence" value="ECO:0007669"/>
    <property type="project" value="TreeGrafter"/>
</dbReference>
<dbReference type="InterPro" id="IPR020472">
    <property type="entry name" value="WD40_PAC1"/>
</dbReference>
<dbReference type="SMART" id="SM00320">
    <property type="entry name" value="WD40"/>
    <property type="match status" value="7"/>
</dbReference>
<dbReference type="CDD" id="cd00200">
    <property type="entry name" value="WD40"/>
    <property type="match status" value="1"/>
</dbReference>
<keyword evidence="6" id="KW-0677">Repeat</keyword>
<keyword evidence="7 13" id="KW-0931">ER-Golgi transport</keyword>
<dbReference type="PRINTS" id="PR00320">
    <property type="entry name" value="GPROTEINBRPT"/>
</dbReference>
<dbReference type="PROSITE" id="PS50294">
    <property type="entry name" value="WD_REPEATS_REGION"/>
    <property type="match status" value="4"/>
</dbReference>
<keyword evidence="19" id="KW-1185">Reference proteome</keyword>
<organism evidence="18 19">
    <name type="scientific">Schizopora paradoxa</name>
    <dbReference type="NCBI Taxonomy" id="27342"/>
    <lineage>
        <taxon>Eukaryota</taxon>
        <taxon>Fungi</taxon>
        <taxon>Dikarya</taxon>
        <taxon>Basidiomycota</taxon>
        <taxon>Agaricomycotina</taxon>
        <taxon>Agaricomycetes</taxon>
        <taxon>Hymenochaetales</taxon>
        <taxon>Schizoporaceae</taxon>
        <taxon>Schizopora</taxon>
    </lineage>
</organism>
<name>A0A0H2RV13_9AGAM</name>
<evidence type="ECO:0000256" key="7">
    <source>
        <dbReference type="ARBA" id="ARBA00022892"/>
    </source>
</evidence>
<dbReference type="FunFam" id="1.25.40.470:FF:000001">
    <property type="entry name" value="Coatomer subunit beta"/>
    <property type="match status" value="1"/>
</dbReference>
<evidence type="ECO:0000256" key="8">
    <source>
        <dbReference type="ARBA" id="ARBA00022927"/>
    </source>
</evidence>
<dbReference type="InterPro" id="IPR015943">
    <property type="entry name" value="WD40/YVTN_repeat-like_dom_sf"/>
</dbReference>
<dbReference type="PANTHER" id="PTHR19876:SF2">
    <property type="entry name" value="COATOMER SUBUNIT BETA"/>
    <property type="match status" value="1"/>
</dbReference>
<dbReference type="Gene3D" id="1.25.40.470">
    <property type="match status" value="1"/>
</dbReference>
<dbReference type="PROSITE" id="PS50082">
    <property type="entry name" value="WD_REPEATS_2"/>
    <property type="match status" value="4"/>
</dbReference>
<dbReference type="Pfam" id="PF04053">
    <property type="entry name" value="B-prop_COPA_B_2nd"/>
    <property type="match status" value="1"/>
</dbReference>
<dbReference type="InterPro" id="IPR050844">
    <property type="entry name" value="Coatomer_complex_subunit"/>
</dbReference>
<dbReference type="GO" id="GO:0006891">
    <property type="term" value="P:intra-Golgi vesicle-mediated transport"/>
    <property type="evidence" value="ECO:0007669"/>
    <property type="project" value="TreeGrafter"/>
</dbReference>
<comment type="similarity">
    <text evidence="2 13">Belongs to the WD repeat COPB2 family.</text>
</comment>
<dbReference type="InterPro" id="IPR056176">
    <property type="entry name" value="TPR_COPA_B"/>
</dbReference>
<dbReference type="EMBL" id="KQ086083">
    <property type="protein sequence ID" value="KLO08641.1"/>
    <property type="molecule type" value="Genomic_DNA"/>
</dbReference>
<dbReference type="FunFam" id="2.130.10.10:FF:000016">
    <property type="entry name" value="Coatomer alpha subunit, putative"/>
    <property type="match status" value="1"/>
</dbReference>
<dbReference type="FunCoup" id="A0A0H2RV13">
    <property type="interactions" value="664"/>
</dbReference>
<evidence type="ECO:0000313" key="19">
    <source>
        <dbReference type="Proteomes" id="UP000053477"/>
    </source>
</evidence>
<dbReference type="Pfam" id="PF23953">
    <property type="entry name" value="TPR_COPA_B"/>
    <property type="match status" value="1"/>
</dbReference>
<accession>A0A0H2RV13</accession>
<dbReference type="Proteomes" id="UP000053477">
    <property type="component" value="Unassembled WGS sequence"/>
</dbReference>
<evidence type="ECO:0000256" key="1">
    <source>
        <dbReference type="ARBA" id="ARBA00004347"/>
    </source>
</evidence>
<evidence type="ECO:0000256" key="2">
    <source>
        <dbReference type="ARBA" id="ARBA00010844"/>
    </source>
</evidence>
<gene>
    <name evidence="18" type="ORF">SCHPADRAFT_908487</name>
</gene>
<feature type="repeat" description="WD" evidence="14">
    <location>
        <begin position="223"/>
        <end position="264"/>
    </location>
</feature>
<evidence type="ECO:0000256" key="12">
    <source>
        <dbReference type="ARBA" id="ARBA00025536"/>
    </source>
</evidence>
<proteinExistence type="inferred from homology"/>
<dbReference type="InterPro" id="IPR016453">
    <property type="entry name" value="COPB2"/>
</dbReference>
<comment type="subunit">
    <text evidence="13">Oligomeric complex that consists of at least the alpha, beta, beta', gamma, delta, epsilon and zeta subunits.</text>
</comment>
<feature type="repeat" description="WD" evidence="14">
    <location>
        <begin position="179"/>
        <end position="222"/>
    </location>
</feature>
<dbReference type="InterPro" id="IPR001680">
    <property type="entry name" value="WD40_rpt"/>
</dbReference>
<evidence type="ECO:0000256" key="10">
    <source>
        <dbReference type="ARBA" id="ARBA00023136"/>
    </source>
</evidence>
<feature type="region of interest" description="Disordered" evidence="15">
    <location>
        <begin position="814"/>
        <end position="839"/>
    </location>
</feature>
<evidence type="ECO:0000256" key="11">
    <source>
        <dbReference type="ARBA" id="ARBA00023329"/>
    </source>
</evidence>
<dbReference type="OrthoDB" id="10261470at2759"/>
<keyword evidence="11 13" id="KW-0968">Cytoplasmic vesicle</keyword>
<evidence type="ECO:0000313" key="18">
    <source>
        <dbReference type="EMBL" id="KLO08641.1"/>
    </source>
</evidence>
<dbReference type="GO" id="GO:0006888">
    <property type="term" value="P:endoplasmic reticulum to Golgi vesicle-mediated transport"/>
    <property type="evidence" value="ECO:0007669"/>
    <property type="project" value="TreeGrafter"/>
</dbReference>
<reference evidence="18 19" key="1">
    <citation type="submission" date="2015-04" db="EMBL/GenBank/DDBJ databases">
        <title>Complete genome sequence of Schizopora paradoxa KUC8140, a cosmopolitan wood degrader in East Asia.</title>
        <authorList>
            <consortium name="DOE Joint Genome Institute"/>
            <person name="Min B."/>
            <person name="Park H."/>
            <person name="Jang Y."/>
            <person name="Kim J.-J."/>
            <person name="Kim K.H."/>
            <person name="Pangilinan J."/>
            <person name="Lipzen A."/>
            <person name="Riley R."/>
            <person name="Grigoriev I.V."/>
            <person name="Spatafora J.W."/>
            <person name="Choi I.-G."/>
        </authorList>
    </citation>
    <scope>NUCLEOTIDE SEQUENCE [LARGE SCALE GENOMIC DNA]</scope>
    <source>
        <strain evidence="18 19">KUC8140</strain>
    </source>
</reference>
<keyword evidence="9 13" id="KW-0333">Golgi apparatus</keyword>
<keyword evidence="10 13" id="KW-0472">Membrane</keyword>
<evidence type="ECO:0000256" key="13">
    <source>
        <dbReference type="PIRNR" id="PIRNR005567"/>
    </source>
</evidence>
<dbReference type="STRING" id="27342.A0A0H2RV13"/>
<evidence type="ECO:0000259" key="16">
    <source>
        <dbReference type="Pfam" id="PF04053"/>
    </source>
</evidence>
<dbReference type="GO" id="GO:0000139">
    <property type="term" value="C:Golgi membrane"/>
    <property type="evidence" value="ECO:0007669"/>
    <property type="project" value="UniProtKB-SubCell"/>
</dbReference>